<evidence type="ECO:0000313" key="3">
    <source>
        <dbReference type="Proteomes" id="UP000183015"/>
    </source>
</evidence>
<dbReference type="InterPro" id="IPR016181">
    <property type="entry name" value="Acyl_CoA_acyltransferase"/>
</dbReference>
<evidence type="ECO:0000259" key="1">
    <source>
        <dbReference type="PROSITE" id="PS51186"/>
    </source>
</evidence>
<keyword evidence="3" id="KW-1185">Reference proteome</keyword>
<dbReference type="PROSITE" id="PS51186">
    <property type="entry name" value="GNAT"/>
    <property type="match status" value="1"/>
</dbReference>
<dbReference type="Pfam" id="PF00583">
    <property type="entry name" value="Acetyltransf_1"/>
    <property type="match status" value="1"/>
</dbReference>
<evidence type="ECO:0000313" key="2">
    <source>
        <dbReference type="EMBL" id="SEL28789.1"/>
    </source>
</evidence>
<dbReference type="AlphaFoldDB" id="A0A1H7NZN3"/>
<reference evidence="3" key="1">
    <citation type="submission" date="2016-10" db="EMBL/GenBank/DDBJ databases">
        <authorList>
            <person name="Varghese N."/>
        </authorList>
    </citation>
    <scope>NUCLEOTIDE SEQUENCE [LARGE SCALE GENOMIC DNA]</scope>
    <source>
        <strain evidence="3">DSM 45096 / BCRC 16803 / CGMCC 4.1857 / CIP 109030 / JCM 12277 / KCTC 19219 / NBRC 100920 / 33214</strain>
    </source>
</reference>
<dbReference type="EMBL" id="FOAZ01000007">
    <property type="protein sequence ID" value="SEL28789.1"/>
    <property type="molecule type" value="Genomic_DNA"/>
</dbReference>
<gene>
    <name evidence="2" type="ORF">SAMN05414137_107142</name>
</gene>
<dbReference type="SUPFAM" id="SSF55729">
    <property type="entry name" value="Acyl-CoA N-acyltransferases (Nat)"/>
    <property type="match status" value="1"/>
</dbReference>
<protein>
    <submittedName>
        <fullName evidence="2">Acetyltransferase (GNAT) family protein</fullName>
    </submittedName>
</protein>
<sequence>MLVKLVPVAEVLDLRWHVLRPGRPRDTALTDVDLLPDTFHVAVYTDSGDLGACATFSTEPPPDDVSGGTFTAVEVRRLRKMASAPDLRGQGFGSAALRAGMDESAARGARLLWCSGRLAAAGFYRHHGFTAVGAQFTVPAIGEHYHFVRELG</sequence>
<feature type="domain" description="N-acetyltransferase" evidence="1">
    <location>
        <begin position="3"/>
        <end position="152"/>
    </location>
</feature>
<dbReference type="GO" id="GO:0016747">
    <property type="term" value="F:acyltransferase activity, transferring groups other than amino-acyl groups"/>
    <property type="evidence" value="ECO:0007669"/>
    <property type="project" value="InterPro"/>
</dbReference>
<accession>A0A1H7NZN3</accession>
<keyword evidence="2" id="KW-0808">Transferase</keyword>
<dbReference type="eggNOG" id="COG2153">
    <property type="taxonomic scope" value="Bacteria"/>
</dbReference>
<dbReference type="CDD" id="cd04301">
    <property type="entry name" value="NAT_SF"/>
    <property type="match status" value="1"/>
</dbReference>
<organism evidence="2 3">
    <name type="scientific">Streptacidiphilus jiangxiensis</name>
    <dbReference type="NCBI Taxonomy" id="235985"/>
    <lineage>
        <taxon>Bacteria</taxon>
        <taxon>Bacillati</taxon>
        <taxon>Actinomycetota</taxon>
        <taxon>Actinomycetes</taxon>
        <taxon>Kitasatosporales</taxon>
        <taxon>Streptomycetaceae</taxon>
        <taxon>Streptacidiphilus</taxon>
    </lineage>
</organism>
<dbReference type="Proteomes" id="UP000183015">
    <property type="component" value="Unassembled WGS sequence"/>
</dbReference>
<dbReference type="RefSeq" id="WP_042442679.1">
    <property type="nucleotide sequence ID" value="NZ_BBPN01000003.1"/>
</dbReference>
<proteinExistence type="predicted"/>
<dbReference type="InterPro" id="IPR000182">
    <property type="entry name" value="GNAT_dom"/>
</dbReference>
<dbReference type="Gene3D" id="3.40.630.30">
    <property type="match status" value="1"/>
</dbReference>
<dbReference type="OrthoDB" id="9796171at2"/>
<name>A0A1H7NZN3_STRJI</name>
<dbReference type="STRING" id="235985.SAMN05414137_107142"/>